<evidence type="ECO:0000313" key="1">
    <source>
        <dbReference type="EMBL" id="EME38880.1"/>
    </source>
</evidence>
<feature type="non-terminal residue" evidence="1">
    <location>
        <position position="166"/>
    </location>
</feature>
<protein>
    <recommendedName>
        <fullName evidence="3">Cell wall protein PhiA</fullName>
    </recommendedName>
</protein>
<dbReference type="OMA" id="WSIWADA"/>
<accession>M2YIW7</accession>
<reference evidence="2" key="1">
    <citation type="journal article" date="2012" name="PLoS Genet.">
        <title>The genomes of the fungal plant pathogens Cladosporium fulvum and Dothistroma septosporum reveal adaptation to different hosts and lifestyles but also signatures of common ancestry.</title>
        <authorList>
            <person name="de Wit P.J.G.M."/>
            <person name="van der Burgt A."/>
            <person name="Oekmen B."/>
            <person name="Stergiopoulos I."/>
            <person name="Abd-Elsalam K.A."/>
            <person name="Aerts A.L."/>
            <person name="Bahkali A.H."/>
            <person name="Beenen H.G."/>
            <person name="Chettri P."/>
            <person name="Cox M.P."/>
            <person name="Datema E."/>
            <person name="de Vries R.P."/>
            <person name="Dhillon B."/>
            <person name="Ganley A.R."/>
            <person name="Griffiths S.A."/>
            <person name="Guo Y."/>
            <person name="Hamelin R.C."/>
            <person name="Henrissat B."/>
            <person name="Kabir M.S."/>
            <person name="Jashni M.K."/>
            <person name="Kema G."/>
            <person name="Klaubauf S."/>
            <person name="Lapidus A."/>
            <person name="Levasseur A."/>
            <person name="Lindquist E."/>
            <person name="Mehrabi R."/>
            <person name="Ohm R.A."/>
            <person name="Owen T.J."/>
            <person name="Salamov A."/>
            <person name="Schwelm A."/>
            <person name="Schijlen E."/>
            <person name="Sun H."/>
            <person name="van den Burg H.A."/>
            <person name="van Ham R.C.H.J."/>
            <person name="Zhang S."/>
            <person name="Goodwin S.B."/>
            <person name="Grigoriev I.V."/>
            <person name="Collemare J."/>
            <person name="Bradshaw R.E."/>
        </authorList>
    </citation>
    <scope>NUCLEOTIDE SEQUENCE [LARGE SCALE GENOMIC DNA]</scope>
    <source>
        <strain evidence="2">NZE10 / CBS 128990</strain>
    </source>
</reference>
<evidence type="ECO:0000313" key="2">
    <source>
        <dbReference type="Proteomes" id="UP000016933"/>
    </source>
</evidence>
<sequence>PLAIPGENDKFGLIAIRAGSPIQNSGITASNGSIFVGGKQDADCDKTSNFSTFFLQDGEAYLYTASATPQQLWVDRSGMGQGVCGYTTGAQPTPRNAERKTFAISQQGYLEFDGMGSVACPPGEQNKDAGWSIWFTTSDKPGFNEGCLSLALRAIKADEPAGCLYT</sequence>
<dbReference type="EMBL" id="KB446546">
    <property type="protein sequence ID" value="EME38880.1"/>
    <property type="molecule type" value="Genomic_DNA"/>
</dbReference>
<gene>
    <name evidence="1" type="ORF">DOTSEDRAFT_112156</name>
</gene>
<dbReference type="eggNOG" id="ENOG502SNZ2">
    <property type="taxonomic scope" value="Eukaryota"/>
</dbReference>
<feature type="non-terminal residue" evidence="1">
    <location>
        <position position="1"/>
    </location>
</feature>
<organism evidence="1 2">
    <name type="scientific">Dothistroma septosporum (strain NZE10 / CBS 128990)</name>
    <name type="common">Red band needle blight fungus</name>
    <name type="synonym">Mycosphaerella pini</name>
    <dbReference type="NCBI Taxonomy" id="675120"/>
    <lineage>
        <taxon>Eukaryota</taxon>
        <taxon>Fungi</taxon>
        <taxon>Dikarya</taxon>
        <taxon>Ascomycota</taxon>
        <taxon>Pezizomycotina</taxon>
        <taxon>Dothideomycetes</taxon>
        <taxon>Dothideomycetidae</taxon>
        <taxon>Mycosphaerellales</taxon>
        <taxon>Mycosphaerellaceae</taxon>
        <taxon>Dothistroma</taxon>
    </lineage>
</organism>
<name>M2YIW7_DOTSN</name>
<dbReference type="Proteomes" id="UP000016933">
    <property type="component" value="Unassembled WGS sequence"/>
</dbReference>
<evidence type="ECO:0008006" key="3">
    <source>
        <dbReference type="Google" id="ProtNLM"/>
    </source>
</evidence>
<dbReference type="AlphaFoldDB" id="M2YIW7"/>
<proteinExistence type="predicted"/>
<dbReference type="OrthoDB" id="4093325at2759"/>
<dbReference type="HOGENOM" id="CLU_097238_0_0_1"/>
<reference evidence="1 2" key="2">
    <citation type="journal article" date="2012" name="PLoS Pathog.">
        <title>Diverse lifestyles and strategies of plant pathogenesis encoded in the genomes of eighteen Dothideomycetes fungi.</title>
        <authorList>
            <person name="Ohm R.A."/>
            <person name="Feau N."/>
            <person name="Henrissat B."/>
            <person name="Schoch C.L."/>
            <person name="Horwitz B.A."/>
            <person name="Barry K.W."/>
            <person name="Condon B.J."/>
            <person name="Copeland A.C."/>
            <person name="Dhillon B."/>
            <person name="Glaser F."/>
            <person name="Hesse C.N."/>
            <person name="Kosti I."/>
            <person name="LaButti K."/>
            <person name="Lindquist E.A."/>
            <person name="Lucas S."/>
            <person name="Salamov A.A."/>
            <person name="Bradshaw R.E."/>
            <person name="Ciuffetti L."/>
            <person name="Hamelin R.C."/>
            <person name="Kema G.H.J."/>
            <person name="Lawrence C."/>
            <person name="Scott J.A."/>
            <person name="Spatafora J.W."/>
            <person name="Turgeon B.G."/>
            <person name="de Wit P.J.G.M."/>
            <person name="Zhong S."/>
            <person name="Goodwin S.B."/>
            <person name="Grigoriev I.V."/>
        </authorList>
    </citation>
    <scope>NUCLEOTIDE SEQUENCE [LARGE SCALE GENOMIC DNA]</scope>
    <source>
        <strain evidence="2">NZE10 / CBS 128990</strain>
    </source>
</reference>
<keyword evidence="2" id="KW-1185">Reference proteome</keyword>